<dbReference type="InterPro" id="IPR014146">
    <property type="entry name" value="LigD_ligase_dom"/>
</dbReference>
<dbReference type="InterPro" id="IPR052171">
    <property type="entry name" value="NHEJ_LigD"/>
</dbReference>
<keyword evidence="16" id="KW-0234">DNA repair</keyword>
<comment type="catalytic activity">
    <reaction evidence="20">
        <text>ATP + (deoxyribonucleotide)n-3'-hydroxyl + 5'-phospho-(deoxyribonucleotide)m = (deoxyribonucleotide)n+m + AMP + diphosphate.</text>
        <dbReference type="EC" id="6.5.1.1"/>
    </reaction>
</comment>
<evidence type="ECO:0000256" key="15">
    <source>
        <dbReference type="ARBA" id="ARBA00023172"/>
    </source>
</evidence>
<dbReference type="AlphaFoldDB" id="A0A2T1A1R7"/>
<evidence type="ECO:0000256" key="6">
    <source>
        <dbReference type="ARBA" id="ARBA00022722"/>
    </source>
</evidence>
<dbReference type="RefSeq" id="WP_106348636.1">
    <property type="nucleotide sequence ID" value="NZ_PVUE01000005.1"/>
</dbReference>
<dbReference type="GO" id="GO:0046872">
    <property type="term" value="F:metal ion binding"/>
    <property type="evidence" value="ECO:0007669"/>
    <property type="project" value="UniProtKB-KW"/>
</dbReference>
<dbReference type="GO" id="GO:0003887">
    <property type="term" value="F:DNA-directed DNA polymerase activity"/>
    <property type="evidence" value="ECO:0007669"/>
    <property type="project" value="UniProtKB-KW"/>
</dbReference>
<comment type="cofactor">
    <cofactor evidence="1">
        <name>Mn(2+)</name>
        <dbReference type="ChEBI" id="CHEBI:29035"/>
    </cofactor>
</comment>
<evidence type="ECO:0000256" key="17">
    <source>
        <dbReference type="ARBA" id="ARBA00023211"/>
    </source>
</evidence>
<evidence type="ECO:0000256" key="20">
    <source>
        <dbReference type="ARBA" id="ARBA00034003"/>
    </source>
</evidence>
<evidence type="ECO:0000259" key="24">
    <source>
        <dbReference type="PROSITE" id="PS50160"/>
    </source>
</evidence>
<dbReference type="Proteomes" id="UP000237752">
    <property type="component" value="Unassembled WGS sequence"/>
</dbReference>
<dbReference type="OrthoDB" id="9802472at2"/>
<reference evidence="25 26" key="1">
    <citation type="submission" date="2018-03" db="EMBL/GenBank/DDBJ databases">
        <title>Genomic Encyclopedia of Archaeal and Bacterial Type Strains, Phase II (KMG-II): from individual species to whole genera.</title>
        <authorList>
            <person name="Goeker M."/>
        </authorList>
    </citation>
    <scope>NUCLEOTIDE SEQUENCE [LARGE SCALE GENOMIC DNA]</scope>
    <source>
        <strain evidence="25 26">DSM 100065</strain>
    </source>
</reference>
<evidence type="ECO:0000256" key="2">
    <source>
        <dbReference type="ARBA" id="ARBA00012727"/>
    </source>
</evidence>
<dbReference type="Pfam" id="PF21686">
    <property type="entry name" value="LigD_Prim-Pol"/>
    <property type="match status" value="1"/>
</dbReference>
<evidence type="ECO:0000256" key="3">
    <source>
        <dbReference type="ARBA" id="ARBA00022598"/>
    </source>
</evidence>
<accession>A0A2T1A1R7</accession>
<keyword evidence="17" id="KW-0464">Manganese</keyword>
<evidence type="ECO:0000256" key="9">
    <source>
        <dbReference type="ARBA" id="ARBA00022763"/>
    </source>
</evidence>
<dbReference type="InterPro" id="IPR012340">
    <property type="entry name" value="NA-bd_OB-fold"/>
</dbReference>
<evidence type="ECO:0000256" key="13">
    <source>
        <dbReference type="ARBA" id="ARBA00022932"/>
    </source>
</evidence>
<keyword evidence="9" id="KW-0227">DNA damage</keyword>
<dbReference type="InterPro" id="IPR014145">
    <property type="entry name" value="LigD_pol_dom"/>
</dbReference>
<evidence type="ECO:0000256" key="5">
    <source>
        <dbReference type="ARBA" id="ARBA00022695"/>
    </source>
</evidence>
<dbReference type="Pfam" id="PF01068">
    <property type="entry name" value="DNA_ligase_A_M"/>
    <property type="match status" value="1"/>
</dbReference>
<dbReference type="GO" id="GO:0006281">
    <property type="term" value="P:DNA repair"/>
    <property type="evidence" value="ECO:0007669"/>
    <property type="project" value="UniProtKB-KW"/>
</dbReference>
<evidence type="ECO:0000256" key="4">
    <source>
        <dbReference type="ARBA" id="ARBA00022679"/>
    </source>
</evidence>
<keyword evidence="26" id="KW-1185">Reference proteome</keyword>
<evidence type="ECO:0000256" key="23">
    <source>
        <dbReference type="SAM" id="MobiDB-lite"/>
    </source>
</evidence>
<dbReference type="InterPro" id="IPR012310">
    <property type="entry name" value="DNA_ligase_ATP-dep_cent"/>
</dbReference>
<keyword evidence="13" id="KW-0239">DNA-directed DNA polymerase</keyword>
<keyword evidence="10" id="KW-0378">Hydrolase</keyword>
<dbReference type="Gene3D" id="3.30.470.30">
    <property type="entry name" value="DNA ligase/mRNA capping enzyme"/>
    <property type="match status" value="1"/>
</dbReference>
<dbReference type="GO" id="GO:0004527">
    <property type="term" value="F:exonuclease activity"/>
    <property type="evidence" value="ECO:0007669"/>
    <property type="project" value="UniProtKB-KW"/>
</dbReference>
<dbReference type="PANTHER" id="PTHR42705:SF2">
    <property type="entry name" value="BIFUNCTIONAL NON-HOMOLOGOUS END JOINING PROTEIN LIGD"/>
    <property type="match status" value="1"/>
</dbReference>
<protein>
    <recommendedName>
        <fullName evidence="2">DNA ligase (ATP)</fullName>
        <ecNumber evidence="2">6.5.1.1</ecNumber>
    </recommendedName>
    <alternativeName>
        <fullName evidence="19">NHEJ DNA polymerase</fullName>
    </alternativeName>
</protein>
<keyword evidence="8" id="KW-0547">Nucleotide-binding</keyword>
<dbReference type="NCBIfam" id="TIGR02777">
    <property type="entry name" value="LigD_PE_dom"/>
    <property type="match status" value="1"/>
</dbReference>
<name>A0A2T1A1R7_9ACTN</name>
<keyword evidence="4" id="KW-0808">Transferase</keyword>
<evidence type="ECO:0000256" key="14">
    <source>
        <dbReference type="ARBA" id="ARBA00023125"/>
    </source>
</evidence>
<organism evidence="25 26">
    <name type="scientific">Antricoccus suffuscus</name>
    <dbReference type="NCBI Taxonomy" id="1629062"/>
    <lineage>
        <taxon>Bacteria</taxon>
        <taxon>Bacillati</taxon>
        <taxon>Actinomycetota</taxon>
        <taxon>Actinomycetes</taxon>
        <taxon>Geodermatophilales</taxon>
        <taxon>Antricoccaceae</taxon>
        <taxon>Antricoccus</taxon>
    </lineage>
</organism>
<evidence type="ECO:0000256" key="19">
    <source>
        <dbReference type="ARBA" id="ARBA00029943"/>
    </source>
</evidence>
<dbReference type="InterPro" id="IPR033649">
    <property type="entry name" value="MtLigD_Pol-like"/>
</dbReference>
<comment type="caution">
    <text evidence="25">The sequence shown here is derived from an EMBL/GenBank/DDBJ whole genome shotgun (WGS) entry which is preliminary data.</text>
</comment>
<keyword evidence="6" id="KW-0540">Nuclease</keyword>
<feature type="region of interest" description="Disordered" evidence="23">
    <location>
        <begin position="315"/>
        <end position="336"/>
    </location>
</feature>
<dbReference type="GO" id="GO:0003910">
    <property type="term" value="F:DNA ligase (ATP) activity"/>
    <property type="evidence" value="ECO:0007669"/>
    <property type="project" value="UniProtKB-EC"/>
</dbReference>
<keyword evidence="7" id="KW-0479">Metal-binding</keyword>
<evidence type="ECO:0000256" key="22">
    <source>
        <dbReference type="ARBA" id="ARBA00049990"/>
    </source>
</evidence>
<dbReference type="CDD" id="cd07906">
    <property type="entry name" value="Adenylation_DNA_ligase_LigD_LigC"/>
    <property type="match status" value="1"/>
</dbReference>
<dbReference type="GO" id="GO:0005524">
    <property type="term" value="F:ATP binding"/>
    <property type="evidence" value="ECO:0007669"/>
    <property type="project" value="UniProtKB-KW"/>
</dbReference>
<dbReference type="PROSITE" id="PS00333">
    <property type="entry name" value="DNA_LIGASE_A2"/>
    <property type="match status" value="1"/>
</dbReference>
<dbReference type="SUPFAM" id="SSF50249">
    <property type="entry name" value="Nucleic acid-binding proteins"/>
    <property type="match status" value="1"/>
</dbReference>
<dbReference type="Gene3D" id="3.90.920.10">
    <property type="entry name" value="DNA primase, PRIM domain"/>
    <property type="match status" value="1"/>
</dbReference>
<dbReference type="EC" id="6.5.1.1" evidence="2"/>
<dbReference type="InterPro" id="IPR014144">
    <property type="entry name" value="LigD_PE_domain"/>
</dbReference>
<evidence type="ECO:0000256" key="7">
    <source>
        <dbReference type="ARBA" id="ARBA00022723"/>
    </source>
</evidence>
<dbReference type="NCBIfam" id="NF007210">
    <property type="entry name" value="PRK09632.1"/>
    <property type="match status" value="1"/>
</dbReference>
<dbReference type="Gene3D" id="2.40.50.140">
    <property type="entry name" value="Nucleic acid-binding proteins"/>
    <property type="match status" value="1"/>
</dbReference>
<evidence type="ECO:0000256" key="10">
    <source>
        <dbReference type="ARBA" id="ARBA00022801"/>
    </source>
</evidence>
<dbReference type="InterPro" id="IPR012309">
    <property type="entry name" value="DNA_ligase_ATP-dep_C"/>
</dbReference>
<evidence type="ECO:0000256" key="21">
    <source>
        <dbReference type="ARBA" id="ARBA00049981"/>
    </source>
</evidence>
<keyword evidence="12" id="KW-0067">ATP-binding</keyword>
<gene>
    <name evidence="25" type="ORF">CLV47_105155</name>
</gene>
<evidence type="ECO:0000313" key="25">
    <source>
        <dbReference type="EMBL" id="PRZ42533.1"/>
    </source>
</evidence>
<keyword evidence="14" id="KW-0238">DNA-binding</keyword>
<keyword evidence="5" id="KW-0548">Nucleotidyltransferase</keyword>
<keyword evidence="15" id="KW-0233">DNA recombination</keyword>
<dbReference type="NCBIfam" id="TIGR02779">
    <property type="entry name" value="NHEJ_ligase_lig"/>
    <property type="match status" value="1"/>
</dbReference>
<keyword evidence="3 25" id="KW-0436">Ligase</keyword>
<evidence type="ECO:0000256" key="1">
    <source>
        <dbReference type="ARBA" id="ARBA00001936"/>
    </source>
</evidence>
<dbReference type="NCBIfam" id="TIGR02778">
    <property type="entry name" value="ligD_pol"/>
    <property type="match status" value="1"/>
</dbReference>
<dbReference type="GO" id="GO:0003677">
    <property type="term" value="F:DNA binding"/>
    <property type="evidence" value="ECO:0007669"/>
    <property type="project" value="UniProtKB-KW"/>
</dbReference>
<evidence type="ECO:0000256" key="12">
    <source>
        <dbReference type="ARBA" id="ARBA00022840"/>
    </source>
</evidence>
<keyword evidence="18" id="KW-0511">Multifunctional enzyme</keyword>
<proteinExistence type="inferred from homology"/>
<dbReference type="Pfam" id="PF04679">
    <property type="entry name" value="DNA_ligase_A_C"/>
    <property type="match status" value="1"/>
</dbReference>
<dbReference type="InterPro" id="IPR016059">
    <property type="entry name" value="DNA_ligase_ATP-dep_CS"/>
</dbReference>
<feature type="domain" description="ATP-dependent DNA ligase family profile" evidence="24">
    <location>
        <begin position="584"/>
        <end position="709"/>
    </location>
</feature>
<dbReference type="PROSITE" id="PS50160">
    <property type="entry name" value="DNA_LIGASE_A3"/>
    <property type="match status" value="1"/>
</dbReference>
<dbReference type="Gene3D" id="3.30.1490.70">
    <property type="match status" value="1"/>
</dbReference>
<dbReference type="Pfam" id="PF13298">
    <property type="entry name" value="LigD_N"/>
    <property type="match status" value="1"/>
</dbReference>
<dbReference type="PANTHER" id="PTHR42705">
    <property type="entry name" value="BIFUNCTIONAL NON-HOMOLOGOUS END JOINING PROTEIN LIGD"/>
    <property type="match status" value="1"/>
</dbReference>
<keyword evidence="11" id="KW-0269">Exonuclease</keyword>
<evidence type="ECO:0000256" key="18">
    <source>
        <dbReference type="ARBA" id="ARBA00023268"/>
    </source>
</evidence>
<dbReference type="CDD" id="cd07971">
    <property type="entry name" value="OBF_DNA_ligase_LigD"/>
    <property type="match status" value="1"/>
</dbReference>
<dbReference type="SUPFAM" id="SSF56091">
    <property type="entry name" value="DNA ligase/mRNA capping enzyme, catalytic domain"/>
    <property type="match status" value="1"/>
</dbReference>
<comment type="similarity">
    <text evidence="22">In the N-terminal section; belongs to the LigD polymerase family.</text>
</comment>
<evidence type="ECO:0000256" key="8">
    <source>
        <dbReference type="ARBA" id="ARBA00022741"/>
    </source>
</evidence>
<dbReference type="CDD" id="cd04863">
    <property type="entry name" value="MtLigD_Pol_like"/>
    <property type="match status" value="1"/>
</dbReference>
<comment type="similarity">
    <text evidence="21">In the C-terminal section; belongs to the ATP-dependent DNA ligase family.</text>
</comment>
<dbReference type="EMBL" id="PVUE01000005">
    <property type="protein sequence ID" value="PRZ42533.1"/>
    <property type="molecule type" value="Genomic_DNA"/>
</dbReference>
<evidence type="ECO:0000256" key="16">
    <source>
        <dbReference type="ARBA" id="ARBA00023204"/>
    </source>
</evidence>
<evidence type="ECO:0000256" key="11">
    <source>
        <dbReference type="ARBA" id="ARBA00022839"/>
    </source>
</evidence>
<dbReference type="GO" id="GO:0006310">
    <property type="term" value="P:DNA recombination"/>
    <property type="evidence" value="ECO:0007669"/>
    <property type="project" value="UniProtKB-KW"/>
</dbReference>
<sequence length="799" mass="88691">MAKQSETEQVVKVGGQRLKLTNLDKVMYPQTGTTKGDVIAYYAQIAPFLIPHAAGRPVTRKRWVHGVGTEDDPGEVFFQKNLDKGTPPWVERRDIEHSTRANSYPIVGDIATLTWLAQIAALELHVPQWKFASDGSRQNPDRLVLDLDPGDGAGLEECAEVARYCRAILDDMGLRSVPVTSGSKGIHLYAPLNGAQTSAQVSDVAHELARSLESDHPDLIVSDMKKALRTGKVLVDWSQNNGNKTTVCPYSLRGRVRPTVAVPRDWEELDGELIQLELDEVLVRMAERDDPMAFIDGRQGRTGSAVERDRLTTYRSMRDASKTPEPLPDSHSGETDGRSFVIQEHHARRLHYDFRLERDGVLVSWAIPKGPPTDQDKNHLAVQTEDHPLEYGTFEGTIPKGEYGGGEVSIWDAGTYELEKWRDGKEVIATLHGRKGGGLDKPRRYALIHTGGKDAKAEKNWLIHLMKDQSPAAESSSDTAPSIEPMLATAGDLTDLKDGAKWSYEVKWDGIRAIARISNGALTLTSRRGLDMTASYPELQELTKMLPDREIVLDGEIVALEDGRPNFGVLQSRMNLTKKAEVDRAAKKIAVHFMAFDLLYSDGTSLVRRPYAERRDELVSLLDGLDAKHIHVPPAFEGEAEEALTSSKDLRLEGIMAKRSDSIYQPGRRGRTWVKIKHQLTQEVVIVGWRPGKGSRAHRVGSLLLGVNVDGELTYVGRVGSGFTERELSKTTERLSAIERKTSPAAGVPDADAADARWVTPQYVGEVVASEWTGDLRLRHPVWRGWRPDKDPADVVRED</sequence>
<evidence type="ECO:0000313" key="26">
    <source>
        <dbReference type="Proteomes" id="UP000237752"/>
    </source>
</evidence>